<dbReference type="AlphaFoldDB" id="L0H368"/>
<organism evidence="1 2">
    <name type="scientific">Thioflavicoccus mobilis 8321</name>
    <dbReference type="NCBI Taxonomy" id="765912"/>
    <lineage>
        <taxon>Bacteria</taxon>
        <taxon>Pseudomonadati</taxon>
        <taxon>Pseudomonadota</taxon>
        <taxon>Gammaproteobacteria</taxon>
        <taxon>Chromatiales</taxon>
        <taxon>Chromatiaceae</taxon>
        <taxon>Thioflavicoccus</taxon>
    </lineage>
</organism>
<dbReference type="eggNOG" id="ENOG5033IR2">
    <property type="taxonomic scope" value="Bacteria"/>
</dbReference>
<proteinExistence type="predicted"/>
<reference evidence="1 2" key="1">
    <citation type="submission" date="2011-09" db="EMBL/GenBank/DDBJ databases">
        <title>Complete sequence of chromosome of Thioflavicoccus mobilis 8321.</title>
        <authorList>
            <consortium name="US DOE Joint Genome Institute"/>
            <person name="Lucas S."/>
            <person name="Han J."/>
            <person name="Lapidus A."/>
            <person name="Cheng J.-F."/>
            <person name="Goodwin L."/>
            <person name="Pitluck S."/>
            <person name="Peters L."/>
            <person name="Ovchinnikova G."/>
            <person name="Lu M."/>
            <person name="Detter J.C."/>
            <person name="Han C."/>
            <person name="Tapia R."/>
            <person name="Land M."/>
            <person name="Hauser L."/>
            <person name="Kyrpides N."/>
            <person name="Ivanova N."/>
            <person name="Pagani I."/>
            <person name="Vogl K."/>
            <person name="Liu Z."/>
            <person name="Imhoff J."/>
            <person name="Thiel V."/>
            <person name="Frigaard N.-U."/>
            <person name="Bryant D."/>
            <person name="Woyke T."/>
        </authorList>
    </citation>
    <scope>NUCLEOTIDE SEQUENCE [LARGE SCALE GENOMIC DNA]</scope>
    <source>
        <strain evidence="1 2">8321</strain>
    </source>
</reference>
<dbReference type="Proteomes" id="UP000010816">
    <property type="component" value="Chromosome"/>
</dbReference>
<dbReference type="EMBL" id="CP003051">
    <property type="protein sequence ID" value="AGA92024.1"/>
    <property type="molecule type" value="Genomic_DNA"/>
</dbReference>
<accession>L0H368</accession>
<keyword evidence="2" id="KW-1185">Reference proteome</keyword>
<evidence type="ECO:0000313" key="1">
    <source>
        <dbReference type="EMBL" id="AGA92024.1"/>
    </source>
</evidence>
<sequence>MSNRVAGGFSPPAPTAPRMRVRTGRVPRIGKDNHRMAAFNAGYATHRQDHFTRSGAIRSLRYARLTRCRRFGPSPCPTHYGERLATRPSADFCPITPSVAARRAVRVTVGSGGDSSAFALALSPAPLATTAPVGFDGTSRPFGLGLSATPIDTRTARETDLLRICDMNFQCTTAAFTLPPAPDGFRHLVLTHPGTEPSMRFLSVGSHLCARASSRQLLAGLPLPSASGCFRPLRGHLRYSHRGLSPH</sequence>
<name>L0H368_9GAMM</name>
<dbReference type="KEGG" id="tmb:Thimo_3354"/>
<evidence type="ECO:0000313" key="2">
    <source>
        <dbReference type="Proteomes" id="UP000010816"/>
    </source>
</evidence>
<protein>
    <submittedName>
        <fullName evidence="1">Uncharacterized protein</fullName>
    </submittedName>
</protein>
<dbReference type="HOGENOM" id="CLU_1124128_0_0_6"/>
<gene>
    <name evidence="1" type="ORF">Thimo_3354</name>
</gene>